<dbReference type="eggNOG" id="COG1396">
    <property type="taxonomic scope" value="Bacteria"/>
</dbReference>
<dbReference type="PATRIC" id="fig|1345695.10.peg.4047"/>
<dbReference type="CDD" id="cd00093">
    <property type="entry name" value="HTH_XRE"/>
    <property type="match status" value="1"/>
</dbReference>
<dbReference type="GO" id="GO:0003677">
    <property type="term" value="F:DNA binding"/>
    <property type="evidence" value="ECO:0007669"/>
    <property type="project" value="UniProtKB-KW"/>
</dbReference>
<dbReference type="Gene3D" id="1.10.260.40">
    <property type="entry name" value="lambda repressor-like DNA-binding domains"/>
    <property type="match status" value="1"/>
</dbReference>
<dbReference type="Pfam" id="PF01381">
    <property type="entry name" value="HTH_3"/>
    <property type="match status" value="1"/>
</dbReference>
<sequence length="171" mass="19530">MGVNDIIKVGDNIKSLRKEKRISQKDMAAILKIPYSTYSNYENNNREPSAEMLNKIAKALNVNLSYLLGIQSHLKNASTVHRCLPDDNESISKIASIIKLCGFKINFNEFIGTDDEAEESLKIAIENDTIPLVYINDEKNTLNLTNSEFKEFTDKILHYVKFEMNELIKNK</sequence>
<dbReference type="AlphaFoldDB" id="U5MXV2"/>
<protein>
    <submittedName>
        <fullName evidence="3">Helix-turn-helix domain protein</fullName>
    </submittedName>
</protein>
<reference evidence="3 4" key="1">
    <citation type="journal article" date="2013" name="Genome Announc.">
        <title>Complete Genome Sequence of the Solvent Producer Clostridium saccharobutylicum NCP262 (DSM 13864).</title>
        <authorList>
            <person name="Poehlein A."/>
            <person name="Hartwich K."/>
            <person name="Krabben P."/>
            <person name="Ehrenreich A."/>
            <person name="Liebl W."/>
            <person name="Durre P."/>
            <person name="Gottschalk G."/>
            <person name="Daniel R."/>
        </authorList>
    </citation>
    <scope>NUCLEOTIDE SEQUENCE [LARGE SCALE GENOMIC DNA]</scope>
    <source>
        <strain evidence="3">DSM 13864</strain>
    </source>
</reference>
<dbReference type="PANTHER" id="PTHR46558:SF14">
    <property type="entry name" value="HTH-TYPE TRANSCRIPTIONAL REGULATOR ANSR"/>
    <property type="match status" value="1"/>
</dbReference>
<accession>U5MXV2</accession>
<dbReference type="RefSeq" id="WP_022750706.1">
    <property type="nucleotide sequence ID" value="NC_022571.1"/>
</dbReference>
<dbReference type="InterPro" id="IPR010982">
    <property type="entry name" value="Lambda_DNA-bd_dom_sf"/>
</dbReference>
<feature type="domain" description="HTH cro/C1-type" evidence="2">
    <location>
        <begin position="13"/>
        <end position="67"/>
    </location>
</feature>
<name>U5MXV2_CLOSA</name>
<keyword evidence="4" id="KW-1185">Reference proteome</keyword>
<evidence type="ECO:0000313" key="4">
    <source>
        <dbReference type="Proteomes" id="UP000017118"/>
    </source>
</evidence>
<dbReference type="Proteomes" id="UP000017118">
    <property type="component" value="Chromosome"/>
</dbReference>
<proteinExistence type="predicted"/>
<evidence type="ECO:0000256" key="1">
    <source>
        <dbReference type="ARBA" id="ARBA00023125"/>
    </source>
</evidence>
<dbReference type="KEGG" id="csb:CLSA_c44310"/>
<dbReference type="InterPro" id="IPR001387">
    <property type="entry name" value="Cro/C1-type_HTH"/>
</dbReference>
<evidence type="ECO:0000313" key="3">
    <source>
        <dbReference type="EMBL" id="AGX45368.1"/>
    </source>
</evidence>
<keyword evidence="1" id="KW-0238">DNA-binding</keyword>
<gene>
    <name evidence="3" type="ORF">CLSA_c44310</name>
</gene>
<dbReference type="EMBL" id="CP006721">
    <property type="protein sequence ID" value="AGX45368.1"/>
    <property type="molecule type" value="Genomic_DNA"/>
</dbReference>
<dbReference type="GeneID" id="55476696"/>
<dbReference type="HOGENOM" id="CLU_1560300_0_0_9"/>
<dbReference type="SMART" id="SM00530">
    <property type="entry name" value="HTH_XRE"/>
    <property type="match status" value="1"/>
</dbReference>
<dbReference type="OrthoDB" id="2087471at2"/>
<dbReference type="PANTHER" id="PTHR46558">
    <property type="entry name" value="TRACRIPTIONAL REGULATORY PROTEIN-RELATED-RELATED"/>
    <property type="match status" value="1"/>
</dbReference>
<evidence type="ECO:0000259" key="2">
    <source>
        <dbReference type="PROSITE" id="PS50943"/>
    </source>
</evidence>
<dbReference type="SUPFAM" id="SSF47413">
    <property type="entry name" value="lambda repressor-like DNA-binding domains"/>
    <property type="match status" value="1"/>
</dbReference>
<dbReference type="PROSITE" id="PS50943">
    <property type="entry name" value="HTH_CROC1"/>
    <property type="match status" value="1"/>
</dbReference>
<organism evidence="3 4">
    <name type="scientific">Clostridium saccharobutylicum DSM 13864</name>
    <dbReference type="NCBI Taxonomy" id="1345695"/>
    <lineage>
        <taxon>Bacteria</taxon>
        <taxon>Bacillati</taxon>
        <taxon>Bacillota</taxon>
        <taxon>Clostridia</taxon>
        <taxon>Eubacteriales</taxon>
        <taxon>Clostridiaceae</taxon>
        <taxon>Clostridium</taxon>
    </lineage>
</organism>